<keyword evidence="2" id="KW-1185">Reference proteome</keyword>
<dbReference type="RefSeq" id="WP_171244480.1">
    <property type="nucleotide sequence ID" value="NZ_JABEPQ010000003.1"/>
</dbReference>
<name>A0A849HJN9_9MICO</name>
<proteinExistence type="predicted"/>
<evidence type="ECO:0000313" key="2">
    <source>
        <dbReference type="Proteomes" id="UP000588586"/>
    </source>
</evidence>
<protein>
    <submittedName>
        <fullName evidence="1">DUF2332 domain-containing protein</fullName>
    </submittedName>
</protein>
<dbReference type="AlphaFoldDB" id="A0A849HJN9"/>
<organism evidence="1 2">
    <name type="scientific">Knoellia koreensis</name>
    <dbReference type="NCBI Taxonomy" id="2730921"/>
    <lineage>
        <taxon>Bacteria</taxon>
        <taxon>Bacillati</taxon>
        <taxon>Actinomycetota</taxon>
        <taxon>Actinomycetes</taxon>
        <taxon>Micrococcales</taxon>
        <taxon>Intrasporangiaceae</taxon>
        <taxon>Knoellia</taxon>
    </lineage>
</organism>
<sequence>MTATDETAQLYERFATNQAAGTSPTYEALAHAVAADPGVLELVTTLPAPKRQPNLLFGVATMFGAPLTDPKAFTVWVTANWARVRPEILARSTQTNEAARCATLLPALLTIPGPLALIEVGASAGLTLYPDRYRYDYGQGIVGDGPGPVLPCDWSTPQRYAAEPPERVPTVAWRGGLDLNPLDLTRDDDRDWLTALVWPEHHERRKRITQATELVRADPPHVIQGDLLTDLPALVAEAPSDATVVIFHSAVLAYVEPDDRRRFADLVRDLPGHWIANEGVGVMADLGIAEPTEPTPEGAPRFLTALDGIPVAWSGPHGQACHWFGDAAR</sequence>
<reference evidence="1 2" key="1">
    <citation type="submission" date="2020-04" db="EMBL/GenBank/DDBJ databases">
        <title>Knoellia sp. isolate from air conditioner.</title>
        <authorList>
            <person name="Chea S."/>
            <person name="Kim D.-U."/>
        </authorList>
    </citation>
    <scope>NUCLEOTIDE SEQUENCE [LARGE SCALE GENOMIC DNA]</scope>
    <source>
        <strain evidence="1 2">DB2414S</strain>
    </source>
</reference>
<evidence type="ECO:0000313" key="1">
    <source>
        <dbReference type="EMBL" id="NNM47379.1"/>
    </source>
</evidence>
<accession>A0A849HJN9</accession>
<dbReference type="InterPro" id="IPR011200">
    <property type="entry name" value="UCP012608"/>
</dbReference>
<dbReference type="Proteomes" id="UP000588586">
    <property type="component" value="Unassembled WGS sequence"/>
</dbReference>
<dbReference type="EMBL" id="JABEPQ010000003">
    <property type="protein sequence ID" value="NNM47379.1"/>
    <property type="molecule type" value="Genomic_DNA"/>
</dbReference>
<dbReference type="Pfam" id="PF10094">
    <property type="entry name" value="DUF2332"/>
    <property type="match status" value="1"/>
</dbReference>
<comment type="caution">
    <text evidence="1">The sequence shown here is derived from an EMBL/GenBank/DDBJ whole genome shotgun (WGS) entry which is preliminary data.</text>
</comment>
<gene>
    <name evidence="1" type="ORF">HJG52_15385</name>
</gene>